<dbReference type="EMBL" id="JACEZT010000003">
    <property type="protein sequence ID" value="MBA5636589.1"/>
    <property type="molecule type" value="Genomic_DNA"/>
</dbReference>
<dbReference type="GO" id="GO:0004185">
    <property type="term" value="F:serine-type carboxypeptidase activity"/>
    <property type="evidence" value="ECO:0007669"/>
    <property type="project" value="InterPro"/>
</dbReference>
<comment type="caution">
    <text evidence="2">The sequence shown here is derived from an EMBL/GenBank/DDBJ whole genome shotgun (WGS) entry which is preliminary data.</text>
</comment>
<name>A0A7W2EQH7_9BURK</name>
<evidence type="ECO:0000313" key="2">
    <source>
        <dbReference type="EMBL" id="MBA5636589.1"/>
    </source>
</evidence>
<dbReference type="InterPro" id="IPR001563">
    <property type="entry name" value="Peptidase_S10"/>
</dbReference>
<keyword evidence="3" id="KW-1185">Reference proteome</keyword>
<dbReference type="Proteomes" id="UP000534388">
    <property type="component" value="Unassembled WGS sequence"/>
</dbReference>
<dbReference type="Gene3D" id="3.40.50.1820">
    <property type="entry name" value="alpha/beta hydrolase"/>
    <property type="match status" value="1"/>
</dbReference>
<protein>
    <submittedName>
        <fullName evidence="2">Peptidase S10</fullName>
    </submittedName>
</protein>
<keyword evidence="1" id="KW-0732">Signal</keyword>
<proteinExistence type="predicted"/>
<reference evidence="2 3" key="1">
    <citation type="submission" date="2020-07" db="EMBL/GenBank/DDBJ databases">
        <title>Novel species isolated from subtropical streams in China.</title>
        <authorList>
            <person name="Lu H."/>
        </authorList>
    </citation>
    <scope>NUCLEOTIDE SEQUENCE [LARGE SCALE GENOMIC DNA]</scope>
    <source>
        <strain evidence="2 3">LX20W</strain>
    </source>
</reference>
<dbReference type="Pfam" id="PF00450">
    <property type="entry name" value="Peptidase_S10"/>
    <property type="match status" value="1"/>
</dbReference>
<organism evidence="2 3">
    <name type="scientific">Rugamonas brunnea</name>
    <dbReference type="NCBI Taxonomy" id="2758569"/>
    <lineage>
        <taxon>Bacteria</taxon>
        <taxon>Pseudomonadati</taxon>
        <taxon>Pseudomonadota</taxon>
        <taxon>Betaproteobacteria</taxon>
        <taxon>Burkholderiales</taxon>
        <taxon>Oxalobacteraceae</taxon>
        <taxon>Telluria group</taxon>
        <taxon>Rugamonas</taxon>
    </lineage>
</organism>
<feature type="signal peptide" evidence="1">
    <location>
        <begin position="1"/>
        <end position="29"/>
    </location>
</feature>
<dbReference type="GO" id="GO:0006508">
    <property type="term" value="P:proteolysis"/>
    <property type="evidence" value="ECO:0007669"/>
    <property type="project" value="InterPro"/>
</dbReference>
<dbReference type="SUPFAM" id="SSF53474">
    <property type="entry name" value="alpha/beta-Hydrolases"/>
    <property type="match status" value="1"/>
</dbReference>
<dbReference type="PROSITE" id="PS51257">
    <property type="entry name" value="PROKAR_LIPOPROTEIN"/>
    <property type="match status" value="1"/>
</dbReference>
<evidence type="ECO:0000256" key="1">
    <source>
        <dbReference type="SAM" id="SignalP"/>
    </source>
</evidence>
<dbReference type="AlphaFoldDB" id="A0A7W2EQH7"/>
<sequence length="528" mass="55864">MTVTQRPSPPAPWPARLMAAIGLALLASCGGGGGGAPATAPQTPPVAPSVPGAYADATLYASDPLGTLATPNENAAVIHSTIELAGKPFSYTATTGHLTARDLGTGQPVASFFYVAYTAGTPDAKRPLTFFYNGGPGSASLWLHLGSFGPRRLVTGIPGTTVPPLQLVDNQETLLDHSDLVFVDAIGTGYSAAVAPNANQDFWGVDRDAAAFRDFVRRYVEVNQRQASPKFLFGESYGAPRTAVLANLLETAGVQIDGLVLQSSILDYNSNCGVFSPNTISCEGYVPTYAATGAYFLRSTPLPGDLTSYVQQARDFSAGPYRSAMSGWLNGRLAPGASVTTQLFNYTGIATLTWQQNFDLGPDSFQSTVLPGQLVGRYDARVAAPTGSTLAAGGDPSLTVIDNSFVRAIASYVAGELHYTALSAYVADNDIVSRWNFQHDGKALPDTVPDLSAALTLNPAMQVLAMNGYYDLATPFHQTELDLARLGSDPAIRLRYYTSGHMSYLDDAARRAQLADLISFYNSVLAAR</sequence>
<feature type="chain" id="PRO_5030719121" evidence="1">
    <location>
        <begin position="30"/>
        <end position="528"/>
    </location>
</feature>
<dbReference type="InterPro" id="IPR029058">
    <property type="entry name" value="AB_hydrolase_fold"/>
</dbReference>
<evidence type="ECO:0000313" key="3">
    <source>
        <dbReference type="Proteomes" id="UP000534388"/>
    </source>
</evidence>
<accession>A0A7W2EQH7</accession>
<gene>
    <name evidence="2" type="ORF">H3H37_05925</name>
</gene>